<feature type="transmembrane region" description="Helical" evidence="4">
    <location>
        <begin position="33"/>
        <end position="60"/>
    </location>
</feature>
<dbReference type="GO" id="GO:0003723">
    <property type="term" value="F:RNA binding"/>
    <property type="evidence" value="ECO:0007669"/>
    <property type="project" value="InterPro"/>
</dbReference>
<keyword evidence="6" id="KW-1185">Reference proteome</keyword>
<dbReference type="GO" id="GO:0000056">
    <property type="term" value="P:ribosomal small subunit export from nucleus"/>
    <property type="evidence" value="ECO:0007669"/>
    <property type="project" value="TreeGrafter"/>
</dbReference>
<gene>
    <name evidence="5" type="ORF">OSB1V03_LOCUS7559</name>
</gene>
<dbReference type="PROSITE" id="PS50302">
    <property type="entry name" value="PUM"/>
    <property type="match status" value="2"/>
</dbReference>
<evidence type="ECO:0000256" key="1">
    <source>
        <dbReference type="ARBA" id="ARBA00022737"/>
    </source>
</evidence>
<dbReference type="GO" id="GO:0030686">
    <property type="term" value="C:90S preribosome"/>
    <property type="evidence" value="ECO:0007669"/>
    <property type="project" value="TreeGrafter"/>
</dbReference>
<dbReference type="AlphaFoldDB" id="A0A7R9KPU0"/>
<keyword evidence="1" id="KW-0677">Repeat</keyword>
<dbReference type="InterPro" id="IPR016024">
    <property type="entry name" value="ARM-type_fold"/>
</dbReference>
<dbReference type="InterPro" id="IPR011989">
    <property type="entry name" value="ARM-like"/>
</dbReference>
<evidence type="ECO:0000313" key="5">
    <source>
        <dbReference type="EMBL" id="CAD7627129.1"/>
    </source>
</evidence>
<dbReference type="PANTHER" id="PTHR13102:SF0">
    <property type="entry name" value="NUCLEOLAR PROTEIN 9"/>
    <property type="match status" value="1"/>
</dbReference>
<feature type="repeat" description="Pumilio" evidence="2">
    <location>
        <begin position="526"/>
        <end position="561"/>
    </location>
</feature>
<dbReference type="GO" id="GO:0000480">
    <property type="term" value="P:endonucleolytic cleavage in 5'-ETS of tricistronic rRNA transcript (SSU-rRNA, 5.8S rRNA, LSU-rRNA)"/>
    <property type="evidence" value="ECO:0007669"/>
    <property type="project" value="TreeGrafter"/>
</dbReference>
<dbReference type="Proteomes" id="UP000759131">
    <property type="component" value="Unassembled WGS sequence"/>
</dbReference>
<proteinExistence type="predicted"/>
<name>A0A7R9KPU0_9ACAR</name>
<dbReference type="GO" id="GO:0000447">
    <property type="term" value="P:endonucleolytic cleavage in ITS1 to separate SSU-rRNA from 5.8S rRNA and LSU-rRNA from tricistronic rRNA transcript (SSU-rRNA, 5.8S rRNA, LSU-rRNA)"/>
    <property type="evidence" value="ECO:0007669"/>
    <property type="project" value="TreeGrafter"/>
</dbReference>
<dbReference type="GO" id="GO:0030688">
    <property type="term" value="C:preribosome, small subunit precursor"/>
    <property type="evidence" value="ECO:0007669"/>
    <property type="project" value="TreeGrafter"/>
</dbReference>
<accession>A0A7R9KPU0</accession>
<protein>
    <submittedName>
        <fullName evidence="5">Uncharacterized protein</fullName>
    </submittedName>
</protein>
<evidence type="ECO:0000256" key="4">
    <source>
        <dbReference type="SAM" id="Phobius"/>
    </source>
</evidence>
<keyword evidence="4" id="KW-0472">Membrane</keyword>
<dbReference type="InterPro" id="IPR001313">
    <property type="entry name" value="Pumilio_RNA-bd_rpt"/>
</dbReference>
<feature type="region of interest" description="Disordered" evidence="3">
    <location>
        <begin position="595"/>
        <end position="637"/>
    </location>
</feature>
<feature type="region of interest" description="Disordered" evidence="3">
    <location>
        <begin position="150"/>
        <end position="170"/>
    </location>
</feature>
<evidence type="ECO:0000256" key="2">
    <source>
        <dbReference type="PROSITE-ProRule" id="PRU00317"/>
    </source>
</evidence>
<evidence type="ECO:0000313" key="6">
    <source>
        <dbReference type="Proteomes" id="UP000759131"/>
    </source>
</evidence>
<evidence type="ECO:0000256" key="3">
    <source>
        <dbReference type="SAM" id="MobiDB-lite"/>
    </source>
</evidence>
<dbReference type="EMBL" id="OC859032">
    <property type="protein sequence ID" value="CAD7627129.1"/>
    <property type="molecule type" value="Genomic_DNA"/>
</dbReference>
<dbReference type="GO" id="GO:0005730">
    <property type="term" value="C:nucleolus"/>
    <property type="evidence" value="ECO:0007669"/>
    <property type="project" value="TreeGrafter"/>
</dbReference>
<dbReference type="PANTHER" id="PTHR13102">
    <property type="entry name" value="NUCLEOLAR PROTEIN 9"/>
    <property type="match status" value="1"/>
</dbReference>
<dbReference type="SMART" id="SM00025">
    <property type="entry name" value="Pumilio"/>
    <property type="match status" value="3"/>
</dbReference>
<keyword evidence="4" id="KW-0812">Transmembrane</keyword>
<dbReference type="Gene3D" id="1.25.10.10">
    <property type="entry name" value="Leucine-rich Repeat Variant"/>
    <property type="match status" value="2"/>
</dbReference>
<dbReference type="EMBL" id="CAJPIZ010004457">
    <property type="protein sequence ID" value="CAG2107559.1"/>
    <property type="molecule type" value="Genomic_DNA"/>
</dbReference>
<dbReference type="Pfam" id="PF22493">
    <property type="entry name" value="PUF_NOP9"/>
    <property type="match status" value="1"/>
</dbReference>
<dbReference type="GO" id="GO:0000472">
    <property type="term" value="P:endonucleolytic cleavage to generate mature 5'-end of SSU-rRNA from (SSU-rRNA, 5.8S rRNA, LSU-rRNA)"/>
    <property type="evidence" value="ECO:0007669"/>
    <property type="project" value="TreeGrafter"/>
</dbReference>
<dbReference type="SUPFAM" id="SSF48371">
    <property type="entry name" value="ARM repeat"/>
    <property type="match status" value="2"/>
</dbReference>
<dbReference type="OrthoDB" id="9987665at2759"/>
<feature type="repeat" description="Pumilio" evidence="2">
    <location>
        <begin position="487"/>
        <end position="525"/>
    </location>
</feature>
<dbReference type="InterPro" id="IPR040000">
    <property type="entry name" value="NOP9"/>
</dbReference>
<organism evidence="5">
    <name type="scientific">Medioppia subpectinata</name>
    <dbReference type="NCBI Taxonomy" id="1979941"/>
    <lineage>
        <taxon>Eukaryota</taxon>
        <taxon>Metazoa</taxon>
        <taxon>Ecdysozoa</taxon>
        <taxon>Arthropoda</taxon>
        <taxon>Chelicerata</taxon>
        <taxon>Arachnida</taxon>
        <taxon>Acari</taxon>
        <taxon>Acariformes</taxon>
        <taxon>Sarcoptiformes</taxon>
        <taxon>Oribatida</taxon>
        <taxon>Brachypylina</taxon>
        <taxon>Oppioidea</taxon>
        <taxon>Oppiidae</taxon>
        <taxon>Medioppia</taxon>
    </lineage>
</organism>
<sequence>MCDICCAAEYICVVVLVQNILQNILYALLSYRIFFVCLVLHIMVGKVVIGFFTAVTRVVVRGAKKLFSESICNSISGQEVILSQHKHSSLCIQWLIENTGNQELIRKLAERICVTTISLDYMMNQSSSCVLQALIEATLKILSKETSNATAGGSEAERHIQTSNATAGGSEAERHIKWSTHWLHDIGKFTVQQMDQLLEDTNGSHVMITALEAMGGIRVGRHWSRKTMGFGMKTNIHTEIEKDVIIRELPAPFKHLLKRFAKALVMDRQQRELKEIILGKATSLVQYLLFVLKVRYNELCQVVVKKLVEIVFMDDESKFAITTSSVSAYLVEAVILVASDHRLHRIWSKHLKGNLKLMWKHDIANFIFSEICEELFPSLDSIFRHNRPGIGVCLSKACQKFPPSQHDFIHALMKSFHCFEPKDRQIQLVPLMLFGDQEPSNGRTGGREQPYGAYGNNKVDIWLHGSLMLQYIFGFDDPYKVTKSLLSLEPKEVVSIANDKSGSHVIETFLHSQTVAPKHKQQLIEHLRGSYVDMANDRFGSRIVDHVLATADIKLKSSIMDELVAKESHLNSTRNGYYLGKKAGLYHYKNRNDEWRDEERGRAKRRREMDDIFGYDGADQSLQQPPPPQRMRGQRFK</sequence>
<keyword evidence="4" id="KW-1133">Transmembrane helix</keyword>
<reference evidence="5" key="1">
    <citation type="submission" date="2020-11" db="EMBL/GenBank/DDBJ databases">
        <authorList>
            <person name="Tran Van P."/>
        </authorList>
    </citation>
    <scope>NUCLEOTIDE SEQUENCE</scope>
</reference>